<dbReference type="PRINTS" id="PR00171">
    <property type="entry name" value="SUGRTRNSPORT"/>
</dbReference>
<dbReference type="AlphaFoldDB" id="A0AAN6IGN8"/>
<evidence type="ECO:0000313" key="9">
    <source>
        <dbReference type="EMBL" id="KAI1617377.1"/>
    </source>
</evidence>
<feature type="transmembrane region" description="Helical" evidence="7">
    <location>
        <begin position="248"/>
        <end position="269"/>
    </location>
</feature>
<feature type="transmembrane region" description="Helical" evidence="7">
    <location>
        <begin position="91"/>
        <end position="113"/>
    </location>
</feature>
<protein>
    <submittedName>
        <fullName evidence="9">General substrate transporter</fullName>
    </submittedName>
</protein>
<evidence type="ECO:0000256" key="6">
    <source>
        <dbReference type="ARBA" id="ARBA00023136"/>
    </source>
</evidence>
<organism evidence="9 10">
    <name type="scientific">Exophiala viscosa</name>
    <dbReference type="NCBI Taxonomy" id="2486360"/>
    <lineage>
        <taxon>Eukaryota</taxon>
        <taxon>Fungi</taxon>
        <taxon>Dikarya</taxon>
        <taxon>Ascomycota</taxon>
        <taxon>Pezizomycotina</taxon>
        <taxon>Eurotiomycetes</taxon>
        <taxon>Chaetothyriomycetidae</taxon>
        <taxon>Chaetothyriales</taxon>
        <taxon>Herpotrichiellaceae</taxon>
        <taxon>Exophiala</taxon>
    </lineage>
</organism>
<dbReference type="PANTHER" id="PTHR48022:SF11">
    <property type="entry name" value="MONOSACCHARIDE TRANSPORTER (HXT8), PUTATIVE (AFU_ORTHOLOGUE AFUA_2G08120)-RELATED"/>
    <property type="match status" value="1"/>
</dbReference>
<dbReference type="InterPro" id="IPR036259">
    <property type="entry name" value="MFS_trans_sf"/>
</dbReference>
<evidence type="ECO:0000256" key="1">
    <source>
        <dbReference type="ARBA" id="ARBA00004141"/>
    </source>
</evidence>
<dbReference type="PANTHER" id="PTHR48022">
    <property type="entry name" value="PLASTIDIC GLUCOSE TRANSPORTER 4"/>
    <property type="match status" value="1"/>
</dbReference>
<gene>
    <name evidence="9" type="ORF">EDD36DRAFT_479269</name>
</gene>
<accession>A0AAN6IGN8</accession>
<feature type="transmembrane region" description="Helical" evidence="7">
    <location>
        <begin position="318"/>
        <end position="338"/>
    </location>
</feature>
<keyword evidence="5 7" id="KW-1133">Transmembrane helix</keyword>
<name>A0AAN6IGN8_9EURO</name>
<feature type="transmembrane region" description="Helical" evidence="7">
    <location>
        <begin position="37"/>
        <end position="55"/>
    </location>
</feature>
<feature type="domain" description="Major facilitator superfamily (MFS) profile" evidence="8">
    <location>
        <begin position="1"/>
        <end position="436"/>
    </location>
</feature>
<evidence type="ECO:0000256" key="7">
    <source>
        <dbReference type="SAM" id="Phobius"/>
    </source>
</evidence>
<dbReference type="Proteomes" id="UP001203852">
    <property type="component" value="Unassembled WGS sequence"/>
</dbReference>
<dbReference type="Gene3D" id="1.20.1250.20">
    <property type="entry name" value="MFS general substrate transporter like domains"/>
    <property type="match status" value="1"/>
</dbReference>
<evidence type="ECO:0000256" key="5">
    <source>
        <dbReference type="ARBA" id="ARBA00022989"/>
    </source>
</evidence>
<dbReference type="EMBL" id="MU404350">
    <property type="protein sequence ID" value="KAI1617377.1"/>
    <property type="molecule type" value="Genomic_DNA"/>
</dbReference>
<dbReference type="GO" id="GO:0016020">
    <property type="term" value="C:membrane"/>
    <property type="evidence" value="ECO:0007669"/>
    <property type="project" value="UniProtKB-SubCell"/>
</dbReference>
<feature type="transmembrane region" description="Helical" evidence="7">
    <location>
        <begin position="414"/>
        <end position="432"/>
    </location>
</feature>
<comment type="similarity">
    <text evidence="2">Belongs to the major facilitator superfamily. Sugar transporter (TC 2.A.1.1) family.</text>
</comment>
<dbReference type="FunFam" id="1.20.1250.20:FF:000134">
    <property type="entry name" value="MFS sugar transporter protein"/>
    <property type="match status" value="1"/>
</dbReference>
<feature type="transmembrane region" description="Helical" evidence="7">
    <location>
        <begin position="67"/>
        <end position="85"/>
    </location>
</feature>
<dbReference type="SUPFAM" id="SSF103473">
    <property type="entry name" value="MFS general substrate transporter"/>
    <property type="match status" value="1"/>
</dbReference>
<dbReference type="InterPro" id="IPR003663">
    <property type="entry name" value="Sugar/inositol_transpt"/>
</dbReference>
<reference evidence="9" key="1">
    <citation type="journal article" date="2022" name="bioRxiv">
        <title>Deciphering the potential niche of two novel black yeast fungi from a biological soil crust based on their genomes, phenotypes, and melanin regulation.</title>
        <authorList>
            <consortium name="DOE Joint Genome Institute"/>
            <person name="Carr E.C."/>
            <person name="Barton Q."/>
            <person name="Grambo S."/>
            <person name="Sullivan M."/>
            <person name="Renfro C.M."/>
            <person name="Kuo A."/>
            <person name="Pangilinan J."/>
            <person name="Lipzen A."/>
            <person name="Keymanesh K."/>
            <person name="Savage E."/>
            <person name="Barry K."/>
            <person name="Grigoriev I.V."/>
            <person name="Riekhof W.R."/>
            <person name="Harris S.S."/>
        </authorList>
    </citation>
    <scope>NUCLEOTIDE SEQUENCE</scope>
    <source>
        <strain evidence="9">JF 03-4F</strain>
    </source>
</reference>
<proteinExistence type="inferred from homology"/>
<evidence type="ECO:0000256" key="2">
    <source>
        <dbReference type="ARBA" id="ARBA00010992"/>
    </source>
</evidence>
<evidence type="ECO:0000256" key="3">
    <source>
        <dbReference type="ARBA" id="ARBA00022448"/>
    </source>
</evidence>
<dbReference type="PROSITE" id="PS00217">
    <property type="entry name" value="SUGAR_TRANSPORT_2"/>
    <property type="match status" value="1"/>
</dbReference>
<dbReference type="PROSITE" id="PS50850">
    <property type="entry name" value="MFS"/>
    <property type="match status" value="1"/>
</dbReference>
<feature type="transmembrane region" description="Helical" evidence="7">
    <location>
        <begin position="383"/>
        <end position="402"/>
    </location>
</feature>
<keyword evidence="4 7" id="KW-0812">Transmembrane</keyword>
<keyword evidence="6 7" id="KW-0472">Membrane</keyword>
<evidence type="ECO:0000256" key="4">
    <source>
        <dbReference type="ARBA" id="ARBA00022692"/>
    </source>
</evidence>
<dbReference type="InterPro" id="IPR005828">
    <property type="entry name" value="MFS_sugar_transport-like"/>
</dbReference>
<keyword evidence="10" id="KW-1185">Reference proteome</keyword>
<evidence type="ECO:0000313" key="10">
    <source>
        <dbReference type="Proteomes" id="UP001203852"/>
    </source>
</evidence>
<dbReference type="InterPro" id="IPR020846">
    <property type="entry name" value="MFS_dom"/>
</dbReference>
<dbReference type="GO" id="GO:0005351">
    <property type="term" value="F:carbohydrate:proton symporter activity"/>
    <property type="evidence" value="ECO:0007669"/>
    <property type="project" value="TreeGrafter"/>
</dbReference>
<comment type="subcellular location">
    <subcellularLocation>
        <location evidence="1">Membrane</location>
        <topology evidence="1">Multi-pass membrane protein</topology>
    </subcellularLocation>
</comment>
<dbReference type="InterPro" id="IPR050360">
    <property type="entry name" value="MFS_Sugar_Transporters"/>
</dbReference>
<feature type="transmembrane region" description="Helical" evidence="7">
    <location>
        <begin position="281"/>
        <end position="306"/>
    </location>
</feature>
<dbReference type="InterPro" id="IPR005829">
    <property type="entry name" value="Sugar_transporter_CS"/>
</dbReference>
<keyword evidence="3" id="KW-0813">Transport</keyword>
<feature type="transmembrane region" description="Helical" evidence="7">
    <location>
        <begin position="344"/>
        <end position="362"/>
    </location>
</feature>
<feature type="transmembrane region" description="Helical" evidence="7">
    <location>
        <begin position="125"/>
        <end position="150"/>
    </location>
</feature>
<sequence>MGSTASSYVSVITATTFAQPSFVEYMQLATLPNANDLIGAVSGAYFAGGMVGAIVTSEATDYLGRRISIFISCLIACIGGALQAGSVNMGMFIAARLLSGLGIGGLFTSIPVYCSEISPPKTRGLIVGLHGIFIALGTVLCNFIGLGFYFVNAGGAQWRPPLAIQCFFLITLGCGIWFLPESPRWLVNKGRHDQALQVLLRLHRDHNDPDHIFAHQEYRQIQEQHEEDENNKATWSQMWTVTSYRRRCFLSILVMFGSQMTAILIASIYNPLLLSGLGYGIVMQLVLTGVWSLVAVVGNTLCAFTVDRLGRVLAFKLGWIFSGIGVIGICASLSIYRITGSRSAGIAGVFFLYWHIFSYAVFVDPTTYIYCAEIYPNNIRGKGMAIAIASYFAVLLLQLTSAPSAYAKLGWKLLIIYFAALVVITPLLWFFLPETKGKSLEEIGLIFGDRNTHINLDAVETTNVENDKEEVNISKVDIQ</sequence>
<comment type="caution">
    <text evidence="9">The sequence shown here is derived from an EMBL/GenBank/DDBJ whole genome shotgun (WGS) entry which is preliminary data.</text>
</comment>
<evidence type="ECO:0000259" key="8">
    <source>
        <dbReference type="PROSITE" id="PS50850"/>
    </source>
</evidence>
<feature type="transmembrane region" description="Helical" evidence="7">
    <location>
        <begin position="162"/>
        <end position="179"/>
    </location>
</feature>
<dbReference type="Pfam" id="PF00083">
    <property type="entry name" value="Sugar_tr"/>
    <property type="match status" value="1"/>
</dbReference>